<evidence type="ECO:0000256" key="1">
    <source>
        <dbReference type="ARBA" id="ARBA00022603"/>
    </source>
</evidence>
<evidence type="ECO:0000259" key="4">
    <source>
        <dbReference type="Pfam" id="PF13649"/>
    </source>
</evidence>
<proteinExistence type="predicted"/>
<comment type="caution">
    <text evidence="5">The sequence shown here is derived from an EMBL/GenBank/DDBJ whole genome shotgun (WGS) entry which is preliminary data.</text>
</comment>
<dbReference type="GO" id="GO:0008168">
    <property type="term" value="F:methyltransferase activity"/>
    <property type="evidence" value="ECO:0007669"/>
    <property type="project" value="UniProtKB-KW"/>
</dbReference>
<dbReference type="PANTHER" id="PTHR43861">
    <property type="entry name" value="TRANS-ACONITATE 2-METHYLTRANSFERASE-RELATED"/>
    <property type="match status" value="1"/>
</dbReference>
<keyword evidence="2" id="KW-0808">Transferase</keyword>
<dbReference type="GO" id="GO:0017000">
    <property type="term" value="P:antibiotic biosynthetic process"/>
    <property type="evidence" value="ECO:0007669"/>
    <property type="project" value="UniProtKB-ARBA"/>
</dbReference>
<name>A0A917ZQN1_9ACTN</name>
<dbReference type="AlphaFoldDB" id="A0A917ZQN1"/>
<protein>
    <submittedName>
        <fullName evidence="5">Methyltransferase</fullName>
    </submittedName>
</protein>
<gene>
    <name evidence="5" type="ORF">GCM10012280_27760</name>
</gene>
<accession>A0A917ZQN1</accession>
<reference evidence="5" key="2">
    <citation type="submission" date="2020-09" db="EMBL/GenBank/DDBJ databases">
        <authorList>
            <person name="Sun Q."/>
            <person name="Zhou Y."/>
        </authorList>
    </citation>
    <scope>NUCLEOTIDE SEQUENCE</scope>
    <source>
        <strain evidence="5">CGMCC 4.7201</strain>
    </source>
</reference>
<feature type="region of interest" description="Disordered" evidence="3">
    <location>
        <begin position="156"/>
        <end position="175"/>
    </location>
</feature>
<evidence type="ECO:0000313" key="5">
    <source>
        <dbReference type="EMBL" id="GGO87993.1"/>
    </source>
</evidence>
<dbReference type="PANTHER" id="PTHR43861:SF1">
    <property type="entry name" value="TRANS-ACONITATE 2-METHYLTRANSFERASE"/>
    <property type="match status" value="1"/>
</dbReference>
<dbReference type="GO" id="GO:0032259">
    <property type="term" value="P:methylation"/>
    <property type="evidence" value="ECO:0007669"/>
    <property type="project" value="UniProtKB-KW"/>
</dbReference>
<evidence type="ECO:0000313" key="6">
    <source>
        <dbReference type="Proteomes" id="UP000641932"/>
    </source>
</evidence>
<evidence type="ECO:0000256" key="2">
    <source>
        <dbReference type="ARBA" id="ARBA00022679"/>
    </source>
</evidence>
<keyword evidence="1 5" id="KW-0489">Methyltransferase</keyword>
<dbReference type="Gene3D" id="3.40.50.150">
    <property type="entry name" value="Vaccinia Virus protein VP39"/>
    <property type="match status" value="1"/>
</dbReference>
<evidence type="ECO:0000256" key="3">
    <source>
        <dbReference type="SAM" id="MobiDB-lite"/>
    </source>
</evidence>
<feature type="domain" description="Methyltransferase" evidence="4">
    <location>
        <begin position="50"/>
        <end position="143"/>
    </location>
</feature>
<dbReference type="SUPFAM" id="SSF53335">
    <property type="entry name" value="S-adenosyl-L-methionine-dependent methyltransferases"/>
    <property type="match status" value="1"/>
</dbReference>
<dbReference type="InterPro" id="IPR029063">
    <property type="entry name" value="SAM-dependent_MTases_sf"/>
</dbReference>
<organism evidence="5 6">
    <name type="scientific">Wenjunlia tyrosinilytica</name>
    <dbReference type="NCBI Taxonomy" id="1544741"/>
    <lineage>
        <taxon>Bacteria</taxon>
        <taxon>Bacillati</taxon>
        <taxon>Actinomycetota</taxon>
        <taxon>Actinomycetes</taxon>
        <taxon>Kitasatosporales</taxon>
        <taxon>Streptomycetaceae</taxon>
        <taxon>Wenjunlia</taxon>
    </lineage>
</organism>
<sequence>MTKPSGEAWESYWADLPDAPQEAVWDAVPELATAVDLPLIERYFGNDLPVLDVGCGNGTQTRFLAGRFPRVIGVDFSEAALRLARRASGEQGPHYERLDLCDPAAVAALHERIGDANVHMRVVIHQMPEPMRPDAVAGLRTLVGERGHLFAVELAPEAKPREPSAPGRDSGDLTLPKLGRALRHGLRPASWSEGAFDGLLAEAGFEVLESWRAPLYTTEPGPRGDALRLPADCRVARSPGTAG</sequence>
<dbReference type="Proteomes" id="UP000641932">
    <property type="component" value="Unassembled WGS sequence"/>
</dbReference>
<dbReference type="InterPro" id="IPR041698">
    <property type="entry name" value="Methyltransf_25"/>
</dbReference>
<dbReference type="Pfam" id="PF13649">
    <property type="entry name" value="Methyltransf_25"/>
    <property type="match status" value="1"/>
</dbReference>
<dbReference type="CDD" id="cd02440">
    <property type="entry name" value="AdoMet_MTases"/>
    <property type="match status" value="1"/>
</dbReference>
<dbReference type="EMBL" id="BMMS01000010">
    <property type="protein sequence ID" value="GGO87993.1"/>
    <property type="molecule type" value="Genomic_DNA"/>
</dbReference>
<reference evidence="5" key="1">
    <citation type="journal article" date="2014" name="Int. J. Syst. Evol. Microbiol.">
        <title>Complete genome sequence of Corynebacterium casei LMG S-19264T (=DSM 44701T), isolated from a smear-ripened cheese.</title>
        <authorList>
            <consortium name="US DOE Joint Genome Institute (JGI-PGF)"/>
            <person name="Walter F."/>
            <person name="Albersmeier A."/>
            <person name="Kalinowski J."/>
            <person name="Ruckert C."/>
        </authorList>
    </citation>
    <scope>NUCLEOTIDE SEQUENCE</scope>
    <source>
        <strain evidence="5">CGMCC 4.7201</strain>
    </source>
</reference>
<keyword evidence="6" id="KW-1185">Reference proteome</keyword>